<protein>
    <submittedName>
        <fullName evidence="1">Uncharacterized protein</fullName>
    </submittedName>
</protein>
<dbReference type="AlphaFoldDB" id="S6C895"/>
<dbReference type="EMBL" id="AK440901">
    <property type="protein sequence ID" value="BAN64695.1"/>
    <property type="molecule type" value="mRNA"/>
</dbReference>
<accession>S6C895</accession>
<sequence>MIPDVAADTSSFLNEFIDIVAFISGSNTAIIPLNASYTFLAQATLSCVSLSSSTMATRRHAKGFVECLNASITAELNTIFDTRFISAVVTFPLFANDKASLHICIAFLISPL</sequence>
<organism evidence="1">
    <name type="scientific">Babesia bovis</name>
    <dbReference type="NCBI Taxonomy" id="5865"/>
    <lineage>
        <taxon>Eukaryota</taxon>
        <taxon>Sar</taxon>
        <taxon>Alveolata</taxon>
        <taxon>Apicomplexa</taxon>
        <taxon>Aconoidasida</taxon>
        <taxon>Piroplasmida</taxon>
        <taxon>Babesiidae</taxon>
        <taxon>Babesia</taxon>
    </lineage>
</organism>
<proteinExistence type="evidence at transcript level"/>
<name>S6C895_BABBO</name>
<evidence type="ECO:0000313" key="1">
    <source>
        <dbReference type="EMBL" id="BAN64695.1"/>
    </source>
</evidence>
<reference evidence="1" key="1">
    <citation type="journal article" date="2014" name="BMC Genomics">
        <title>The Babesia bovis gene and promoter model: an update from full-length EST analysis.</title>
        <authorList>
            <person name="Yamagishi J."/>
            <person name="Wakaguri H."/>
            <person name="Yokoyama N."/>
            <person name="Yamashita R."/>
            <person name="Suzuki Y."/>
            <person name="Xuan X."/>
            <person name="Igarashi I."/>
        </authorList>
    </citation>
    <scope>NUCLEOTIDE SEQUENCE</scope>
    <source>
        <strain evidence="1">Texas</strain>
    </source>
</reference>